<dbReference type="RefSeq" id="WP_019349844.1">
    <property type="nucleotide sequence ID" value="NZ_UGGT01000001.1"/>
</dbReference>
<feature type="region of interest" description="Disordered" evidence="1">
    <location>
        <begin position="416"/>
        <end position="448"/>
    </location>
</feature>
<reference evidence="2 3" key="1">
    <citation type="submission" date="2018-06" db="EMBL/GenBank/DDBJ databases">
        <authorList>
            <consortium name="Pathogen Informatics"/>
            <person name="Doyle S."/>
        </authorList>
    </citation>
    <scope>NUCLEOTIDE SEQUENCE [LARGE SCALE GENOMIC DNA]</scope>
    <source>
        <strain evidence="2 3">NCTC11370</strain>
    </source>
</reference>
<name>A0A377G8U5_9GAMM</name>
<evidence type="ECO:0000256" key="1">
    <source>
        <dbReference type="SAM" id="MobiDB-lite"/>
    </source>
</evidence>
<dbReference type="EMBL" id="UGGT01000001">
    <property type="protein sequence ID" value="STO20788.1"/>
    <property type="molecule type" value="Genomic_DNA"/>
</dbReference>
<evidence type="ECO:0000313" key="2">
    <source>
        <dbReference type="EMBL" id="STO20788.1"/>
    </source>
</evidence>
<organism evidence="2 3">
    <name type="scientific">Fluoribacter dumoffii</name>
    <dbReference type="NCBI Taxonomy" id="463"/>
    <lineage>
        <taxon>Bacteria</taxon>
        <taxon>Pseudomonadati</taxon>
        <taxon>Pseudomonadota</taxon>
        <taxon>Gammaproteobacteria</taxon>
        <taxon>Legionellales</taxon>
        <taxon>Legionellaceae</taxon>
        <taxon>Fluoribacter</taxon>
    </lineage>
</organism>
<dbReference type="AlphaFoldDB" id="A0A377G8U5"/>
<keyword evidence="3" id="KW-1185">Reference proteome</keyword>
<dbReference type="GeneID" id="93292536"/>
<dbReference type="OrthoDB" id="5651653at2"/>
<dbReference type="Proteomes" id="UP000254554">
    <property type="component" value="Unassembled WGS sequence"/>
</dbReference>
<sequence>MPKKKPMEVSKEFIEQVLAIIANETKEGREKIVAIARRAENKYELPVRSWITGWIYQYTRTRGEKVDQSINVMENFPDAYTRLQEFKLMISEGEWNAGSYNYYLFLELIAAVPDYQPLDESIMPVFITELKEQVLKQINSFMAQYKAVLEDVKVREMERQAARENARQLLENVVVFNNLEAAKASLSKRPDKTTFTLSYKNSQWQLFWVDATGEVYPLTPGEELAQKLETLNDPDIEKLNPVHLRRIKGGCLKSREQYLTKVQVHINPHNINTHVELSNDDLVAKGITSAFVVRFKEKVARLWWINSIGVANEISLTDHPRLTSWLASHQDSYSEADIMQLKAFLLQLNTAQSIATSKLEKMNTMLSKVLGKKDKQFLMEKNHSEPVDAVQAPGKLDPKGFAFLEEHMKTRVEKMAPKKLSHKEEASEPSEPLPPLEETVAELQQQKLSPKRYEALSQLPTFWERRKIVMEQLVQDEIRPLTPP</sequence>
<evidence type="ECO:0000313" key="3">
    <source>
        <dbReference type="Proteomes" id="UP000254554"/>
    </source>
</evidence>
<protein>
    <submittedName>
        <fullName evidence="2">Uncharacterized protein</fullName>
    </submittedName>
</protein>
<gene>
    <name evidence="2" type="ORF">NCTC11370_00847</name>
</gene>
<feature type="compositionally biased region" description="Basic and acidic residues" evidence="1">
    <location>
        <begin position="416"/>
        <end position="426"/>
    </location>
</feature>
<proteinExistence type="predicted"/>
<accession>A0A377G8U5</accession>